<name>A0A7X3LWR8_9HYPH</name>
<dbReference type="GO" id="GO:0004671">
    <property type="term" value="F:protein C-terminal S-isoprenylcysteine carboxyl O-methyltransferase activity"/>
    <property type="evidence" value="ECO:0007669"/>
    <property type="project" value="InterPro"/>
</dbReference>
<dbReference type="InterPro" id="IPR007269">
    <property type="entry name" value="ICMT_MeTrfase"/>
</dbReference>
<evidence type="ECO:0000256" key="1">
    <source>
        <dbReference type="ARBA" id="ARBA00004141"/>
    </source>
</evidence>
<evidence type="ECO:0000256" key="3">
    <source>
        <dbReference type="ARBA" id="ARBA00022989"/>
    </source>
</evidence>
<evidence type="ECO:0008006" key="8">
    <source>
        <dbReference type="Google" id="ProtNLM"/>
    </source>
</evidence>
<dbReference type="EMBL" id="WUMV01000008">
    <property type="protein sequence ID" value="MXN66566.1"/>
    <property type="molecule type" value="Genomic_DNA"/>
</dbReference>
<dbReference type="Gene3D" id="1.20.120.1630">
    <property type="match status" value="1"/>
</dbReference>
<evidence type="ECO:0000256" key="5">
    <source>
        <dbReference type="SAM" id="Phobius"/>
    </source>
</evidence>
<keyword evidence="7" id="KW-1185">Reference proteome</keyword>
<evidence type="ECO:0000313" key="7">
    <source>
        <dbReference type="Proteomes" id="UP000433101"/>
    </source>
</evidence>
<dbReference type="Proteomes" id="UP000433101">
    <property type="component" value="Unassembled WGS sequence"/>
</dbReference>
<evidence type="ECO:0000313" key="6">
    <source>
        <dbReference type="EMBL" id="MXN66566.1"/>
    </source>
</evidence>
<feature type="transmembrane region" description="Helical" evidence="5">
    <location>
        <begin position="41"/>
        <end position="60"/>
    </location>
</feature>
<dbReference type="PANTHER" id="PTHR43847">
    <property type="entry name" value="BLL3993 PROTEIN"/>
    <property type="match status" value="1"/>
</dbReference>
<accession>A0A7X3LWR8</accession>
<evidence type="ECO:0000256" key="4">
    <source>
        <dbReference type="ARBA" id="ARBA00023136"/>
    </source>
</evidence>
<evidence type="ECO:0000256" key="2">
    <source>
        <dbReference type="ARBA" id="ARBA00022692"/>
    </source>
</evidence>
<dbReference type="PANTHER" id="PTHR43847:SF1">
    <property type="entry name" value="BLL3993 PROTEIN"/>
    <property type="match status" value="1"/>
</dbReference>
<reference evidence="6 7" key="1">
    <citation type="submission" date="2019-12" db="EMBL/GenBank/DDBJ databases">
        <authorList>
            <person name="Li M."/>
        </authorList>
    </citation>
    <scope>NUCLEOTIDE SEQUENCE [LARGE SCALE GENOMIC DNA]</scope>
    <source>
        <strain evidence="6 7">GBMRC 2046</strain>
    </source>
</reference>
<dbReference type="InterPro" id="IPR052527">
    <property type="entry name" value="Metal_cation-efflux_comp"/>
</dbReference>
<keyword evidence="3 5" id="KW-1133">Transmembrane helix</keyword>
<keyword evidence="4 5" id="KW-0472">Membrane</keyword>
<keyword evidence="2 5" id="KW-0812">Transmembrane</keyword>
<comment type="caution">
    <text evidence="6">The sequence shown here is derived from an EMBL/GenBank/DDBJ whole genome shotgun (WGS) entry which is preliminary data.</text>
</comment>
<dbReference type="GO" id="GO:0016020">
    <property type="term" value="C:membrane"/>
    <property type="evidence" value="ECO:0007669"/>
    <property type="project" value="UniProtKB-SubCell"/>
</dbReference>
<protein>
    <recommendedName>
        <fullName evidence="8">Methyltransferase</fullName>
    </recommendedName>
</protein>
<gene>
    <name evidence="6" type="ORF">GR183_16745</name>
</gene>
<comment type="subcellular location">
    <subcellularLocation>
        <location evidence="1">Membrane</location>
        <topology evidence="1">Multi-pass membrane protein</topology>
    </subcellularLocation>
</comment>
<feature type="transmembrane region" description="Helical" evidence="5">
    <location>
        <begin position="67"/>
        <end position="85"/>
    </location>
</feature>
<sequence length="167" mass="18688">MTAAIVLLAFVTLQRLAELLLSRKNTQRLVEKGGVEVSPAHYPLIVALHAAWLGGLWILAWSAEVRVFWLAVFVLLQLFRIWIIATLGERWTTRIVILPGAPLIRSGPYRFLKHPNYLVVALEIAVLPLTFGLVIYAIAFSLLNAGVLAVRIRAENAALKKCRVQRE</sequence>
<proteinExistence type="predicted"/>
<feature type="transmembrane region" description="Helical" evidence="5">
    <location>
        <begin position="117"/>
        <end position="143"/>
    </location>
</feature>
<organism evidence="6 7">
    <name type="scientific">Stappia sediminis</name>
    <dbReference type="NCBI Taxonomy" id="2692190"/>
    <lineage>
        <taxon>Bacteria</taxon>
        <taxon>Pseudomonadati</taxon>
        <taxon>Pseudomonadota</taxon>
        <taxon>Alphaproteobacteria</taxon>
        <taxon>Hyphomicrobiales</taxon>
        <taxon>Stappiaceae</taxon>
        <taxon>Stappia</taxon>
    </lineage>
</organism>
<dbReference type="Pfam" id="PF04140">
    <property type="entry name" value="ICMT"/>
    <property type="match status" value="1"/>
</dbReference>
<dbReference type="AlphaFoldDB" id="A0A7X3LWR8"/>